<dbReference type="Pfam" id="PF06472">
    <property type="entry name" value="ABC_membrane_2"/>
    <property type="match status" value="1"/>
</dbReference>
<evidence type="ECO:0000313" key="11">
    <source>
        <dbReference type="Proteomes" id="UP000247498"/>
    </source>
</evidence>
<keyword evidence="2" id="KW-0813">Transport</keyword>
<dbReference type="GO" id="GO:0007031">
    <property type="term" value="P:peroxisome organization"/>
    <property type="evidence" value="ECO:0007669"/>
    <property type="project" value="TreeGrafter"/>
</dbReference>
<evidence type="ECO:0000256" key="4">
    <source>
        <dbReference type="ARBA" id="ARBA00022741"/>
    </source>
</evidence>
<dbReference type="InterPro" id="IPR027417">
    <property type="entry name" value="P-loop_NTPase"/>
</dbReference>
<dbReference type="InParanoid" id="A0A2V0P779"/>
<dbReference type="OrthoDB" id="422637at2759"/>
<keyword evidence="6" id="KW-1133">Transmembrane helix</keyword>
<reference evidence="10 11" key="1">
    <citation type="journal article" date="2018" name="Sci. Rep.">
        <title>Raphidocelis subcapitata (=Pseudokirchneriella subcapitata) provides an insight into genome evolution and environmental adaptations in the Sphaeropleales.</title>
        <authorList>
            <person name="Suzuki S."/>
            <person name="Yamaguchi H."/>
            <person name="Nakajima N."/>
            <person name="Kawachi M."/>
        </authorList>
    </citation>
    <scope>NUCLEOTIDE SEQUENCE [LARGE SCALE GENOMIC DNA]</scope>
    <source>
        <strain evidence="10 11">NIES-35</strain>
    </source>
</reference>
<dbReference type="PROSITE" id="PS50893">
    <property type="entry name" value="ABC_TRANSPORTER_2"/>
    <property type="match status" value="1"/>
</dbReference>
<dbReference type="GO" id="GO:0005324">
    <property type="term" value="F:long-chain fatty acid transmembrane transporter activity"/>
    <property type="evidence" value="ECO:0007669"/>
    <property type="project" value="TreeGrafter"/>
</dbReference>
<evidence type="ECO:0000256" key="2">
    <source>
        <dbReference type="ARBA" id="ARBA00022448"/>
    </source>
</evidence>
<dbReference type="SMART" id="SM00382">
    <property type="entry name" value="AAA"/>
    <property type="match status" value="1"/>
</dbReference>
<proteinExistence type="inferred from homology"/>
<dbReference type="InterPro" id="IPR003439">
    <property type="entry name" value="ABC_transporter-like_ATP-bd"/>
</dbReference>
<evidence type="ECO:0000256" key="1">
    <source>
        <dbReference type="ARBA" id="ARBA00008575"/>
    </source>
</evidence>
<dbReference type="PANTHER" id="PTHR11384">
    <property type="entry name" value="ATP-BINDING CASSETTE, SUB-FAMILY D MEMBER"/>
    <property type="match status" value="1"/>
</dbReference>
<dbReference type="Proteomes" id="UP000247498">
    <property type="component" value="Unassembled WGS sequence"/>
</dbReference>
<dbReference type="InterPro" id="IPR050835">
    <property type="entry name" value="ABC_transporter_sub-D"/>
</dbReference>
<evidence type="ECO:0000259" key="9">
    <source>
        <dbReference type="PROSITE" id="PS50893"/>
    </source>
</evidence>
<name>A0A2V0P779_9CHLO</name>
<dbReference type="GO" id="GO:0016887">
    <property type="term" value="F:ATP hydrolysis activity"/>
    <property type="evidence" value="ECO:0007669"/>
    <property type="project" value="InterPro"/>
</dbReference>
<comment type="caution">
    <text evidence="10">The sequence shown here is derived from an EMBL/GenBank/DDBJ whole genome shotgun (WGS) entry which is preliminary data.</text>
</comment>
<dbReference type="InterPro" id="IPR017871">
    <property type="entry name" value="ABC_transporter-like_CS"/>
</dbReference>
<evidence type="ECO:0000256" key="7">
    <source>
        <dbReference type="ARBA" id="ARBA00023136"/>
    </source>
</evidence>
<dbReference type="GO" id="GO:0005524">
    <property type="term" value="F:ATP binding"/>
    <property type="evidence" value="ECO:0007669"/>
    <property type="project" value="UniProtKB-KW"/>
</dbReference>
<dbReference type="STRING" id="307507.A0A2V0P779"/>
<feature type="region of interest" description="Disordered" evidence="8">
    <location>
        <begin position="698"/>
        <end position="750"/>
    </location>
</feature>
<keyword evidence="5" id="KW-0067">ATP-binding</keyword>
<keyword evidence="4" id="KW-0547">Nucleotide-binding</keyword>
<dbReference type="GO" id="GO:0042760">
    <property type="term" value="P:very long-chain fatty acid catabolic process"/>
    <property type="evidence" value="ECO:0007669"/>
    <property type="project" value="TreeGrafter"/>
</dbReference>
<gene>
    <name evidence="10" type="ORF">Rsub_08713</name>
</gene>
<dbReference type="CDD" id="cd03223">
    <property type="entry name" value="ABCD_peroxisomal_ALDP"/>
    <property type="match status" value="1"/>
</dbReference>
<keyword evidence="7" id="KW-0472">Membrane</keyword>
<evidence type="ECO:0000256" key="8">
    <source>
        <dbReference type="SAM" id="MobiDB-lite"/>
    </source>
</evidence>
<feature type="compositionally biased region" description="Low complexity" evidence="8">
    <location>
        <begin position="738"/>
        <end position="750"/>
    </location>
</feature>
<comment type="similarity">
    <text evidence="1">Belongs to the ABC transporter superfamily. ABCD family. Peroxisomal fatty acyl CoA transporter (TC 3.A.1.203) subfamily.</text>
</comment>
<keyword evidence="3" id="KW-0812">Transmembrane</keyword>
<evidence type="ECO:0000313" key="10">
    <source>
        <dbReference type="EMBL" id="GBF95731.1"/>
    </source>
</evidence>
<dbReference type="GO" id="GO:0015910">
    <property type="term" value="P:long-chain fatty acid import into peroxisome"/>
    <property type="evidence" value="ECO:0007669"/>
    <property type="project" value="TreeGrafter"/>
</dbReference>
<keyword evidence="11" id="KW-1185">Reference proteome</keyword>
<dbReference type="InterPro" id="IPR011527">
    <property type="entry name" value="ABC1_TM_dom"/>
</dbReference>
<dbReference type="Pfam" id="PF00005">
    <property type="entry name" value="ABC_tran"/>
    <property type="match status" value="1"/>
</dbReference>
<accession>A0A2V0P779</accession>
<dbReference type="GO" id="GO:0005778">
    <property type="term" value="C:peroxisomal membrane"/>
    <property type="evidence" value="ECO:0007669"/>
    <property type="project" value="TreeGrafter"/>
</dbReference>
<dbReference type="PANTHER" id="PTHR11384:SF67">
    <property type="entry name" value="ATP-BINDING CASSETTE SUB-FAMILY D MEMBER 1"/>
    <property type="match status" value="1"/>
</dbReference>
<dbReference type="Gene3D" id="3.40.50.300">
    <property type="entry name" value="P-loop containing nucleotide triphosphate hydrolases"/>
    <property type="match status" value="1"/>
</dbReference>
<evidence type="ECO:0000256" key="6">
    <source>
        <dbReference type="ARBA" id="ARBA00022989"/>
    </source>
</evidence>
<dbReference type="EMBL" id="BDRX01000069">
    <property type="protein sequence ID" value="GBF95731.1"/>
    <property type="molecule type" value="Genomic_DNA"/>
</dbReference>
<sequence>MAAPAPASFLVARLTPNQKRAIAVLLITGGAAGARSLRGVVRTARAEQRQLCADVAVARRGKPAAKVAVDRLFFRRLITILRICVPGLLSREALLVALQGGLLVSRTLLTDVISRIEGSAGRAITSLAFDKFGRAVLGFALVGIPAAVVNAALKYGQKGIELSFQQRLGLTLHAAYTRNRAYYAASTLGGLTHADQRITEDVERFSAAVSELYNHTLKPLLDVALFTRSLSHTMGYKAQFSLYGYYVLVAWLLRAISPPLAQFAASEASLSGGYRAAHQRLVAAAEEVAFNEPKSGASEQLILDQHLRRLVRFTRLSSLQRFLQQIADGYTVKYFASVVALLVYAAPIYFADPALRGDQGQLTGDYIRSMRLLQNTSRAVGDLILVYKRVSNLAGHTARVAELLEQVTALSREDVEHRELFRRNVSATHLLSIDAVVGEEGPPPPPKRTISEDGHIRFVRVSLNSPDGAPLVRDLTFDVPRGVSVLLMGPNGCGKSSAFRVMAGLWPLQAGEIALPADRGAIFYLSQRPYLVAGTLRDQLLYPLPPAGVWANTAPAAQAQYAATVGFTPPRVTPELDAELAACLEAVDLGYLLARGSGWDTVQAWPETLSGGEKQRLAMARLLFHRPLYAVLDECTSAVSADGEMRLYEAATRAGVTLLSIGHRPSLKRFHQLVVHFDGNVHNGSKGWWIEGLEEGGQAKLSPQPAHHSGQLRHHYRPASPPPQGAAQRQLSGGGAAAGDAAPALVADKA</sequence>
<feature type="domain" description="ABC transporter" evidence="9">
    <location>
        <begin position="456"/>
        <end position="703"/>
    </location>
</feature>
<protein>
    <recommendedName>
        <fullName evidence="9">ABC transporter domain-containing protein</fullName>
    </recommendedName>
</protein>
<dbReference type="GO" id="GO:0140359">
    <property type="term" value="F:ABC-type transporter activity"/>
    <property type="evidence" value="ECO:0007669"/>
    <property type="project" value="InterPro"/>
</dbReference>
<dbReference type="PROSITE" id="PS00211">
    <property type="entry name" value="ABC_TRANSPORTER_1"/>
    <property type="match status" value="1"/>
</dbReference>
<dbReference type="InterPro" id="IPR003593">
    <property type="entry name" value="AAA+_ATPase"/>
</dbReference>
<organism evidence="10 11">
    <name type="scientific">Raphidocelis subcapitata</name>
    <dbReference type="NCBI Taxonomy" id="307507"/>
    <lineage>
        <taxon>Eukaryota</taxon>
        <taxon>Viridiplantae</taxon>
        <taxon>Chlorophyta</taxon>
        <taxon>core chlorophytes</taxon>
        <taxon>Chlorophyceae</taxon>
        <taxon>CS clade</taxon>
        <taxon>Sphaeropleales</taxon>
        <taxon>Selenastraceae</taxon>
        <taxon>Raphidocelis</taxon>
    </lineage>
</organism>
<evidence type="ECO:0000256" key="3">
    <source>
        <dbReference type="ARBA" id="ARBA00022692"/>
    </source>
</evidence>
<dbReference type="AlphaFoldDB" id="A0A2V0P779"/>
<evidence type="ECO:0000256" key="5">
    <source>
        <dbReference type="ARBA" id="ARBA00022840"/>
    </source>
</evidence>
<dbReference type="SUPFAM" id="SSF52540">
    <property type="entry name" value="P-loop containing nucleoside triphosphate hydrolases"/>
    <property type="match status" value="1"/>
</dbReference>
<dbReference type="GO" id="GO:0006635">
    <property type="term" value="P:fatty acid beta-oxidation"/>
    <property type="evidence" value="ECO:0007669"/>
    <property type="project" value="TreeGrafter"/>
</dbReference>